<gene>
    <name evidence="2" type="ORF">GCM10011494_27090</name>
</gene>
<dbReference type="RefSeq" id="WP_188772079.1">
    <property type="nucleotide sequence ID" value="NZ_BMHK01000018.1"/>
</dbReference>
<dbReference type="InterPro" id="IPR037401">
    <property type="entry name" value="SnoaL-like"/>
</dbReference>
<dbReference type="AlphaFoldDB" id="A0A916X6L6"/>
<name>A0A916X6L6_9SPHN</name>
<evidence type="ECO:0000313" key="3">
    <source>
        <dbReference type="Proteomes" id="UP000608154"/>
    </source>
</evidence>
<keyword evidence="3" id="KW-1185">Reference proteome</keyword>
<sequence>MANPAIDIPNLLHLYAEHLDAGRFHEVARMFDHGCVVVYGEEIRGTEAVEKMCRSFIRVYPDGTPKTRHVASNAIIEMDEDGQGASCRSLWTLLQATDALPLQVVGGGRYHDRFAVIDGTWCFTRREYAGVDFWGDASAHLLGPAEKWKG</sequence>
<reference evidence="2" key="2">
    <citation type="submission" date="2020-09" db="EMBL/GenBank/DDBJ databases">
        <authorList>
            <person name="Sun Q."/>
            <person name="Zhou Y."/>
        </authorList>
    </citation>
    <scope>NUCLEOTIDE SEQUENCE</scope>
    <source>
        <strain evidence="2">CGMCC 1.15095</strain>
    </source>
</reference>
<proteinExistence type="predicted"/>
<protein>
    <recommendedName>
        <fullName evidence="1">SnoaL-like domain-containing protein</fullName>
    </recommendedName>
</protein>
<dbReference type="Pfam" id="PF13577">
    <property type="entry name" value="SnoaL_4"/>
    <property type="match status" value="1"/>
</dbReference>
<dbReference type="SUPFAM" id="SSF54427">
    <property type="entry name" value="NTF2-like"/>
    <property type="match status" value="1"/>
</dbReference>
<organism evidence="2 3">
    <name type="scientific">Novosphingobium endophyticum</name>
    <dbReference type="NCBI Taxonomy" id="1955250"/>
    <lineage>
        <taxon>Bacteria</taxon>
        <taxon>Pseudomonadati</taxon>
        <taxon>Pseudomonadota</taxon>
        <taxon>Alphaproteobacteria</taxon>
        <taxon>Sphingomonadales</taxon>
        <taxon>Sphingomonadaceae</taxon>
        <taxon>Novosphingobium</taxon>
    </lineage>
</organism>
<dbReference type="Proteomes" id="UP000608154">
    <property type="component" value="Unassembled WGS sequence"/>
</dbReference>
<feature type="domain" description="SnoaL-like" evidence="1">
    <location>
        <begin position="8"/>
        <end position="126"/>
    </location>
</feature>
<accession>A0A916X6L6</accession>
<dbReference type="CDD" id="cd00531">
    <property type="entry name" value="NTF2_like"/>
    <property type="match status" value="1"/>
</dbReference>
<reference evidence="2" key="1">
    <citation type="journal article" date="2014" name="Int. J. Syst. Evol. Microbiol.">
        <title>Complete genome sequence of Corynebacterium casei LMG S-19264T (=DSM 44701T), isolated from a smear-ripened cheese.</title>
        <authorList>
            <consortium name="US DOE Joint Genome Institute (JGI-PGF)"/>
            <person name="Walter F."/>
            <person name="Albersmeier A."/>
            <person name="Kalinowski J."/>
            <person name="Ruckert C."/>
        </authorList>
    </citation>
    <scope>NUCLEOTIDE SEQUENCE</scope>
    <source>
        <strain evidence="2">CGMCC 1.15095</strain>
    </source>
</reference>
<evidence type="ECO:0000259" key="1">
    <source>
        <dbReference type="Pfam" id="PF13577"/>
    </source>
</evidence>
<comment type="caution">
    <text evidence="2">The sequence shown here is derived from an EMBL/GenBank/DDBJ whole genome shotgun (WGS) entry which is preliminary data.</text>
</comment>
<evidence type="ECO:0000313" key="2">
    <source>
        <dbReference type="EMBL" id="GGC06982.1"/>
    </source>
</evidence>
<dbReference type="Gene3D" id="3.10.450.50">
    <property type="match status" value="1"/>
</dbReference>
<dbReference type="InterPro" id="IPR032710">
    <property type="entry name" value="NTF2-like_dom_sf"/>
</dbReference>
<dbReference type="EMBL" id="BMHK01000018">
    <property type="protein sequence ID" value="GGC06982.1"/>
    <property type="molecule type" value="Genomic_DNA"/>
</dbReference>